<dbReference type="Proteomes" id="UP000561045">
    <property type="component" value="Unassembled WGS sequence"/>
</dbReference>
<reference evidence="1 2" key="1">
    <citation type="submission" date="2020-08" db="EMBL/GenBank/DDBJ databases">
        <title>Genomic Encyclopedia of Type Strains, Phase IV (KMG-IV): sequencing the most valuable type-strain genomes for metagenomic binning, comparative biology and taxonomic classification.</title>
        <authorList>
            <person name="Goeker M."/>
        </authorList>
    </citation>
    <scope>NUCLEOTIDE SEQUENCE [LARGE SCALE GENOMIC DNA]</scope>
    <source>
        <strain evidence="1 2">DSM 106739</strain>
    </source>
</reference>
<proteinExistence type="predicted"/>
<dbReference type="PANTHER" id="PTHR46656:SF3">
    <property type="entry name" value="PUTATIVE-RELATED"/>
    <property type="match status" value="1"/>
</dbReference>
<comment type="caution">
    <text evidence="1">The sequence shown here is derived from an EMBL/GenBank/DDBJ whole genome shotgun (WGS) entry which is preliminary data.</text>
</comment>
<dbReference type="SUPFAM" id="SSF53756">
    <property type="entry name" value="UDP-Glycosyltransferase/glycogen phosphorylase"/>
    <property type="match status" value="1"/>
</dbReference>
<dbReference type="RefSeq" id="WP_183634592.1">
    <property type="nucleotide sequence ID" value="NZ_BAABLE010000011.1"/>
</dbReference>
<dbReference type="AlphaFoldDB" id="A0A840BK69"/>
<dbReference type="PANTHER" id="PTHR46656">
    <property type="entry name" value="PUTATIVE-RELATED"/>
    <property type="match status" value="1"/>
</dbReference>
<sequence length="451" mass="50639">MSASKLVFLVHAPQRGATIENEMGRADYSYYFVMRHFVPLLERLGQVEQIDDPATQADPRHDQITANGGQAVLLLFMPPHRVPTGIRCPTLPVFAWEYSTIPNESWGADPRQNWAEVLRSLRGSITHSQFALAAVRAALGQEHASCSLPAPVWDAFLGRGAPGSLPRLDEWYLDVDGVVLDSRSLALERQGDAASPSFTKSPCRVSLSGVVYTSVFNPNDQRKNWHDLLTAFVWAFRDEPQATLLLKLVHHDAAFACGMVLHEMRKLAPYQCRVVALHGFLDDGNYARMVRGTHFVVNSSRGEGQCLPLMEFMSAGKPAVAPAHTAMTEYVSPRNSFVVRATPEWSHWPHDPRMVMRCHRYRIDWESLRDAYLASWHLAQQQPRHYAAMSRNASKALARYCASEVVVANLHDYLRGIGFAPAALPVVTRIRHRIARMRNLAMRALRGLRST</sequence>
<evidence type="ECO:0000313" key="2">
    <source>
        <dbReference type="Proteomes" id="UP000561045"/>
    </source>
</evidence>
<evidence type="ECO:0000313" key="1">
    <source>
        <dbReference type="EMBL" id="MBB4012814.1"/>
    </source>
</evidence>
<name>A0A840BK69_9RHOO</name>
<organism evidence="1 2">
    <name type="scientific">Niveibacterium umoris</name>
    <dbReference type="NCBI Taxonomy" id="1193620"/>
    <lineage>
        <taxon>Bacteria</taxon>
        <taxon>Pseudomonadati</taxon>
        <taxon>Pseudomonadota</taxon>
        <taxon>Betaproteobacteria</taxon>
        <taxon>Rhodocyclales</taxon>
        <taxon>Rhodocyclaceae</taxon>
        <taxon>Niveibacterium</taxon>
    </lineage>
</organism>
<gene>
    <name evidence="1" type="ORF">GGR36_002122</name>
</gene>
<dbReference type="Pfam" id="PF13692">
    <property type="entry name" value="Glyco_trans_1_4"/>
    <property type="match status" value="1"/>
</dbReference>
<dbReference type="EMBL" id="JACIET010000001">
    <property type="protein sequence ID" value="MBB4012814.1"/>
    <property type="molecule type" value="Genomic_DNA"/>
</dbReference>
<dbReference type="Gene3D" id="3.40.50.2000">
    <property type="entry name" value="Glycogen Phosphorylase B"/>
    <property type="match status" value="1"/>
</dbReference>
<keyword evidence="2" id="KW-1185">Reference proteome</keyword>
<protein>
    <recommendedName>
        <fullName evidence="3">Glycosyltransferase</fullName>
    </recommendedName>
</protein>
<accession>A0A840BK69</accession>
<evidence type="ECO:0008006" key="3">
    <source>
        <dbReference type="Google" id="ProtNLM"/>
    </source>
</evidence>